<dbReference type="InterPro" id="IPR036852">
    <property type="entry name" value="Peptidase_S8/S53_dom_sf"/>
</dbReference>
<feature type="region of interest" description="Disordered" evidence="8">
    <location>
        <begin position="636"/>
        <end position="656"/>
    </location>
</feature>
<keyword evidence="3 7" id="KW-0378">Hydrolase</keyword>
<dbReference type="InterPro" id="IPR000209">
    <property type="entry name" value="Peptidase_S8/S53_dom"/>
</dbReference>
<dbReference type="Pfam" id="PF00082">
    <property type="entry name" value="Peptidase_S8"/>
    <property type="match status" value="2"/>
</dbReference>
<feature type="active site" description="Charge relay system" evidence="7">
    <location>
        <position position="198"/>
    </location>
</feature>
<organism evidence="10">
    <name type="scientific">Amphora coffeiformis</name>
    <dbReference type="NCBI Taxonomy" id="265554"/>
    <lineage>
        <taxon>Eukaryota</taxon>
        <taxon>Sar</taxon>
        <taxon>Stramenopiles</taxon>
        <taxon>Ochrophyta</taxon>
        <taxon>Bacillariophyta</taxon>
        <taxon>Bacillariophyceae</taxon>
        <taxon>Bacillariophycidae</taxon>
        <taxon>Thalassiophysales</taxon>
        <taxon>Catenulaceae</taxon>
        <taxon>Amphora</taxon>
    </lineage>
</organism>
<dbReference type="GO" id="GO:0005615">
    <property type="term" value="C:extracellular space"/>
    <property type="evidence" value="ECO:0007669"/>
    <property type="project" value="TreeGrafter"/>
</dbReference>
<dbReference type="Gene3D" id="3.50.30.30">
    <property type="match status" value="1"/>
</dbReference>
<evidence type="ECO:0000256" key="4">
    <source>
        <dbReference type="ARBA" id="ARBA00022825"/>
    </source>
</evidence>
<proteinExistence type="inferred from homology"/>
<feature type="active site" description="Charge relay system" evidence="7">
    <location>
        <position position="239"/>
    </location>
</feature>
<dbReference type="AlphaFoldDB" id="A0A7S3PDN0"/>
<dbReference type="PANTHER" id="PTHR43806">
    <property type="entry name" value="PEPTIDASE S8"/>
    <property type="match status" value="1"/>
</dbReference>
<dbReference type="EMBL" id="HBIM01025000">
    <property type="protein sequence ID" value="CAE0421947.1"/>
    <property type="molecule type" value="Transcribed_RNA"/>
</dbReference>
<feature type="domain" description="Peptidase S8/S53" evidence="9">
    <location>
        <begin position="516"/>
        <end position="572"/>
    </location>
</feature>
<evidence type="ECO:0000256" key="7">
    <source>
        <dbReference type="PROSITE-ProRule" id="PRU01240"/>
    </source>
</evidence>
<evidence type="ECO:0000313" key="10">
    <source>
        <dbReference type="EMBL" id="CAE0421947.1"/>
    </source>
</evidence>
<keyword evidence="4 7" id="KW-0720">Serine protease</keyword>
<dbReference type="SUPFAM" id="SSF52743">
    <property type="entry name" value="Subtilisin-like"/>
    <property type="match status" value="1"/>
</dbReference>
<evidence type="ECO:0000256" key="5">
    <source>
        <dbReference type="ARBA" id="ARBA00023529"/>
    </source>
</evidence>
<dbReference type="InterPro" id="IPR050131">
    <property type="entry name" value="Peptidase_S8_subtilisin-like"/>
</dbReference>
<dbReference type="EC" id="3.4.21.62" evidence="6"/>
<dbReference type="PROSITE" id="PS51892">
    <property type="entry name" value="SUBTILASE"/>
    <property type="match status" value="1"/>
</dbReference>
<dbReference type="PRINTS" id="PR00723">
    <property type="entry name" value="SUBTILISIN"/>
</dbReference>
<evidence type="ECO:0000256" key="2">
    <source>
        <dbReference type="ARBA" id="ARBA00022670"/>
    </source>
</evidence>
<comment type="similarity">
    <text evidence="1 7">Belongs to the peptidase S8 family.</text>
</comment>
<dbReference type="GO" id="GO:0006508">
    <property type="term" value="P:proteolysis"/>
    <property type="evidence" value="ECO:0007669"/>
    <property type="project" value="UniProtKB-KW"/>
</dbReference>
<accession>A0A7S3PDN0</accession>
<comment type="catalytic activity">
    <reaction evidence="5">
        <text>Hydrolysis of proteins with broad specificity for peptide bonds, and a preference for a large uncharged residue in P1. Hydrolyzes peptide amides.</text>
        <dbReference type="EC" id="3.4.21.62"/>
    </reaction>
</comment>
<dbReference type="InterPro" id="IPR015500">
    <property type="entry name" value="Peptidase_S8_subtilisin-rel"/>
</dbReference>
<protein>
    <recommendedName>
        <fullName evidence="6">subtilisin</fullName>
        <ecNumber evidence="6">3.4.21.62</ecNumber>
    </recommendedName>
</protein>
<evidence type="ECO:0000256" key="6">
    <source>
        <dbReference type="ARBA" id="ARBA00023619"/>
    </source>
</evidence>
<feature type="active site" description="Charge relay system" evidence="7">
    <location>
        <position position="524"/>
    </location>
</feature>
<evidence type="ECO:0000259" key="9">
    <source>
        <dbReference type="Pfam" id="PF00082"/>
    </source>
</evidence>
<evidence type="ECO:0000256" key="3">
    <source>
        <dbReference type="ARBA" id="ARBA00022801"/>
    </source>
</evidence>
<dbReference type="Gene3D" id="3.40.50.200">
    <property type="entry name" value="Peptidase S8/S53 domain"/>
    <property type="match status" value="1"/>
</dbReference>
<name>A0A7S3PDN0_9STRA</name>
<reference evidence="10" key="1">
    <citation type="submission" date="2021-01" db="EMBL/GenBank/DDBJ databases">
        <authorList>
            <person name="Corre E."/>
            <person name="Pelletier E."/>
            <person name="Niang G."/>
            <person name="Scheremetjew M."/>
            <person name="Finn R."/>
            <person name="Kale V."/>
            <person name="Holt S."/>
            <person name="Cochrane G."/>
            <person name="Meng A."/>
            <person name="Brown T."/>
            <person name="Cohen L."/>
        </authorList>
    </citation>
    <scope>NUCLEOTIDE SEQUENCE</scope>
    <source>
        <strain evidence="10">CCMP127</strain>
    </source>
</reference>
<evidence type="ECO:0000256" key="1">
    <source>
        <dbReference type="ARBA" id="ARBA00011073"/>
    </source>
</evidence>
<dbReference type="GO" id="GO:0004252">
    <property type="term" value="F:serine-type endopeptidase activity"/>
    <property type="evidence" value="ECO:0007669"/>
    <property type="project" value="UniProtKB-UniRule"/>
</dbReference>
<feature type="compositionally biased region" description="Basic residues" evidence="8">
    <location>
        <begin position="647"/>
        <end position="656"/>
    </location>
</feature>
<keyword evidence="2 7" id="KW-0645">Protease</keyword>
<evidence type="ECO:0000256" key="8">
    <source>
        <dbReference type="SAM" id="MobiDB-lite"/>
    </source>
</evidence>
<gene>
    <name evidence="10" type="ORF">ACOF00016_LOCUS18558</name>
</gene>
<dbReference type="PANTHER" id="PTHR43806:SF11">
    <property type="entry name" value="CEREVISIN-RELATED"/>
    <property type="match status" value="1"/>
</dbReference>
<feature type="domain" description="Peptidase S8/S53" evidence="9">
    <location>
        <begin position="192"/>
        <end position="386"/>
    </location>
</feature>
<sequence length="656" mass="69877">MGKTSLEANDTSGRGAHATKTAIRTRFSEKFHPSSVREMLWKLSLTFAILSLGTITTAGAAAELDDSVLREARILSAKNRSLAAYDCPLDEESGCQKVIVSFASAYGNTDPEFGTSDFERTNAKAMCVSQILLNSLLSSTEVLTVDCDAPVTTAVNTETTFENGEAIPWGADVVLQSQWDKIPDPHPSASPFVVCVVDSGLLVRHQDIPFSLGAANIEGAEFDLQPEHKWHNPVFYAYHGTHIAGIGFAEGYNGEGIRGIIPRSAKFKLLIARVFGDEMMPSARTSTIEKAVEWCADKGAKIINLSLASATPTLNSQRLYERIVTQEDILVVAASGNQGINEASYPAAYDHVMSVGSVDKDLQRSYFSQYGSSLDLVAPGADAYSTVPSSGIYDNESTRLDAGPMAFSPVPNDLIEGELSDCRNGDVVCSGAAGQVCLVEHLDALALSFKTIADNCENGGGVGLILFPGFGEDLEGAYMDLNYTGSISVVTVSRDDGLRLRAKRGTQASISFTVPAYRTVSGTSMAAAHVSALAAKLWAARPGCTNSQIRHALEVTALDLGERGRDDVYGHGLIQGAAAYDFLLDQPEPCGSPLGSGGFGPDGDPVRQTLLAIKTPHDEMDKTRICDPEFNPFCGNGPGGVAGERRGLRRLRGSRA</sequence>